<dbReference type="SUPFAM" id="SSF53850">
    <property type="entry name" value="Periplasmic binding protein-like II"/>
    <property type="match status" value="1"/>
</dbReference>
<dbReference type="EMBL" id="MKJU01000005">
    <property type="protein sequence ID" value="OHU93090.1"/>
    <property type="molecule type" value="Genomic_DNA"/>
</dbReference>
<dbReference type="Gene3D" id="3.40.190.10">
    <property type="entry name" value="Periplasmic binding protein-like II"/>
    <property type="match status" value="2"/>
</dbReference>
<evidence type="ECO:0000313" key="1">
    <source>
        <dbReference type="EMBL" id="OHU93090.1"/>
    </source>
</evidence>
<evidence type="ECO:0000313" key="2">
    <source>
        <dbReference type="Proteomes" id="UP000179786"/>
    </source>
</evidence>
<keyword evidence="2" id="KW-1185">Reference proteome</keyword>
<sequence length="187" mass="21293">MPNKRAEQQLLSGEVDIALNFPANLKALVHQSNSLLSYQNVAVSLRENAFKIDQVSDLKGKSVLAFQNAPAFLDAPFKRITKSLLSYEEVVNQEAQIAHLMKRRVDVIVLERRIFLYYLSLYERSNEVLPFRVHAIFSEAPRPAHFSDALLKAVFDEGLAKIKQNGQYQAIMEFDGKDYSSLNSKQF</sequence>
<gene>
    <name evidence="1" type="ORF">BET10_03125</name>
</gene>
<reference evidence="1 2" key="1">
    <citation type="submission" date="2016-09" db="EMBL/GenBank/DDBJ databases">
        <title>Pseudoalteromonas amylolytica sp. nov., isolated from the surface seawater.</title>
        <authorList>
            <person name="Wu Y.-H."/>
            <person name="Cheng H."/>
            <person name="Jin X.-B."/>
            <person name="Wang C.-S."/>
            <person name="Xu X.-W."/>
        </authorList>
    </citation>
    <scope>NUCLEOTIDE SEQUENCE [LARGE SCALE GENOMIC DNA]</scope>
    <source>
        <strain evidence="1 2">JW1</strain>
    </source>
</reference>
<dbReference type="STRING" id="1859457.BET10_03125"/>
<comment type="caution">
    <text evidence="1">The sequence shown here is derived from an EMBL/GenBank/DDBJ whole genome shotgun (WGS) entry which is preliminary data.</text>
</comment>
<dbReference type="AlphaFoldDB" id="A0A1S1N1C4"/>
<proteinExistence type="predicted"/>
<name>A0A1S1N1C4_9GAMM</name>
<dbReference type="Proteomes" id="UP000179786">
    <property type="component" value="Unassembled WGS sequence"/>
</dbReference>
<protein>
    <submittedName>
        <fullName evidence="1">Uncharacterized protein</fullName>
    </submittedName>
</protein>
<organism evidence="1 2">
    <name type="scientific">Pseudoalteromonas amylolytica</name>
    <dbReference type="NCBI Taxonomy" id="1859457"/>
    <lineage>
        <taxon>Bacteria</taxon>
        <taxon>Pseudomonadati</taxon>
        <taxon>Pseudomonadota</taxon>
        <taxon>Gammaproteobacteria</taxon>
        <taxon>Alteromonadales</taxon>
        <taxon>Pseudoalteromonadaceae</taxon>
        <taxon>Pseudoalteromonas</taxon>
    </lineage>
</organism>
<accession>A0A1S1N1C4</accession>